<feature type="signal peptide" evidence="1">
    <location>
        <begin position="1"/>
        <end position="24"/>
    </location>
</feature>
<gene>
    <name evidence="2" type="ORF">SG35_025980</name>
</gene>
<evidence type="ECO:0008006" key="4">
    <source>
        <dbReference type="Google" id="ProtNLM"/>
    </source>
</evidence>
<evidence type="ECO:0000256" key="1">
    <source>
        <dbReference type="SAM" id="SignalP"/>
    </source>
</evidence>
<keyword evidence="1" id="KW-0732">Signal</keyword>
<evidence type="ECO:0000313" key="2">
    <source>
        <dbReference type="EMBL" id="WDD98654.1"/>
    </source>
</evidence>
<feature type="chain" id="PRO_5041957472" description="Copper-binding protein" evidence="1">
    <location>
        <begin position="25"/>
        <end position="117"/>
    </location>
</feature>
<sequence>MKSKLIIVTLLLLTLIGQATLAVAMPCPEMEATHHAMDMSMDMPMAHMDSAADSHEQMMSDCCDPECQCPMGGCLSASLVAAPQVNSLALLSETVRERTFPAISQPPNSPYYPPISS</sequence>
<proteinExistence type="predicted"/>
<protein>
    <recommendedName>
        <fullName evidence="4">Copper-binding protein</fullName>
    </recommendedName>
</protein>
<dbReference type="KEGG" id="tact:SG35_025980"/>
<dbReference type="Proteomes" id="UP000032568">
    <property type="component" value="Chromosome"/>
</dbReference>
<evidence type="ECO:0000313" key="3">
    <source>
        <dbReference type="Proteomes" id="UP000032568"/>
    </source>
</evidence>
<organism evidence="2 3">
    <name type="scientific">Thalassomonas actiniarum</name>
    <dbReference type="NCBI Taxonomy" id="485447"/>
    <lineage>
        <taxon>Bacteria</taxon>
        <taxon>Pseudomonadati</taxon>
        <taxon>Pseudomonadota</taxon>
        <taxon>Gammaproteobacteria</taxon>
        <taxon>Alteromonadales</taxon>
        <taxon>Colwelliaceae</taxon>
        <taxon>Thalassomonas</taxon>
    </lineage>
</organism>
<keyword evidence="3" id="KW-1185">Reference proteome</keyword>
<reference evidence="2 3" key="1">
    <citation type="journal article" date="2015" name="Genome Announc.">
        <title>Draft Genome Sequences of Marine Isolates of Thalassomonas viridans and Thalassomonas actiniarum.</title>
        <authorList>
            <person name="Olonade I."/>
            <person name="van Zyl L.J."/>
            <person name="Trindade M."/>
        </authorList>
    </citation>
    <scope>NUCLEOTIDE SEQUENCE [LARGE SCALE GENOMIC DNA]</scope>
    <source>
        <strain evidence="2 3">A5K-106</strain>
    </source>
</reference>
<dbReference type="AlphaFoldDB" id="A0AAE9YQX9"/>
<accession>A0AAE9YQX9</accession>
<reference evidence="2 3" key="2">
    <citation type="journal article" date="2022" name="Mar. Drugs">
        <title>Bioassay-Guided Fractionation Leads to the Detection of Cholic Acid Generated by the Rare Thalassomonas sp.</title>
        <authorList>
            <person name="Pheiffer F."/>
            <person name="Schneider Y.K."/>
            <person name="Hansen E.H."/>
            <person name="Andersen J.H."/>
            <person name="Isaksson J."/>
            <person name="Busche T."/>
            <person name="R C."/>
            <person name="Kalinowski J."/>
            <person name="Zyl L.V."/>
            <person name="Trindade M."/>
        </authorList>
    </citation>
    <scope>NUCLEOTIDE SEQUENCE [LARGE SCALE GENOMIC DNA]</scope>
    <source>
        <strain evidence="2 3">A5K-106</strain>
    </source>
</reference>
<dbReference type="RefSeq" id="WP_044836184.1">
    <property type="nucleotide sequence ID" value="NZ_CP059735.1"/>
</dbReference>
<name>A0AAE9YQX9_9GAMM</name>
<dbReference type="EMBL" id="CP059735">
    <property type="protein sequence ID" value="WDD98654.1"/>
    <property type="molecule type" value="Genomic_DNA"/>
</dbReference>